<dbReference type="InterPro" id="IPR036291">
    <property type="entry name" value="NAD(P)-bd_dom_sf"/>
</dbReference>
<protein>
    <recommendedName>
        <fullName evidence="2">Enoyl reductase (ER) domain-containing protein</fullName>
    </recommendedName>
</protein>
<evidence type="ECO:0000259" key="2">
    <source>
        <dbReference type="SMART" id="SM00829"/>
    </source>
</evidence>
<dbReference type="InterPro" id="IPR011032">
    <property type="entry name" value="GroES-like_sf"/>
</dbReference>
<dbReference type="GO" id="GO:0016628">
    <property type="term" value="F:oxidoreductase activity, acting on the CH-CH group of donors, NAD or NADP as acceptor"/>
    <property type="evidence" value="ECO:0007669"/>
    <property type="project" value="InterPro"/>
</dbReference>
<dbReference type="InterPro" id="IPR045010">
    <property type="entry name" value="MDR_fam"/>
</dbReference>
<dbReference type="CDD" id="cd05288">
    <property type="entry name" value="PGDH"/>
    <property type="match status" value="1"/>
</dbReference>
<proteinExistence type="predicted"/>
<dbReference type="Gene3D" id="3.40.50.720">
    <property type="entry name" value="NAD(P)-binding Rossmann-like Domain"/>
    <property type="match status" value="1"/>
</dbReference>
<dbReference type="Pfam" id="PF00107">
    <property type="entry name" value="ADH_zinc_N"/>
    <property type="match status" value="1"/>
</dbReference>
<keyword evidence="1" id="KW-0560">Oxidoreductase</keyword>
<dbReference type="AlphaFoldDB" id="A0AAV9PXV8"/>
<sequence length="387" mass="42559">MVEEYFVRPLNLPPVLLVLLSNIIRAPEHYLPKMPTKNLSLIFTKIPTGLPVVGEHITVKDVGFDLDAPAPKNGIVLETLYVSFDPYLRGLLRDPSVPSYMPPFPLNSPMVAASLAKVVKSDLTGYAEGDIVRHLLPVQEYNVFVAKDGQGAAQKPMKIDTSKVDDVRHYLGALGMPGLTAYSSLYEIGNPKKGETILVSSAAGAVGQLVGQLAKHEGLKVLGSVGSDDKLEYITKELGFDGGWNYKKEKNTKDVIARLTDNKGIDIFYDNVGGEQLEGAIEGLNWHGRIVECGQISQYNLAPQDRYPLRNTFNLVAKRLLMQGFMVGDEQFGPKWFKEHQEKVSAWLKDGSFKAKIHEDVGMDKAGDAFVGMLKGENFGKAVLKVK</sequence>
<evidence type="ECO:0000313" key="3">
    <source>
        <dbReference type="EMBL" id="KAK5530458.1"/>
    </source>
</evidence>
<keyword evidence="4" id="KW-1185">Reference proteome</keyword>
<name>A0AAV9PXV8_9PEZI</name>
<evidence type="ECO:0000256" key="1">
    <source>
        <dbReference type="ARBA" id="ARBA00023002"/>
    </source>
</evidence>
<dbReference type="InterPro" id="IPR041694">
    <property type="entry name" value="ADH_N_2"/>
</dbReference>
<feature type="domain" description="Enoyl reductase (ER)" evidence="2">
    <location>
        <begin position="90"/>
        <end position="384"/>
    </location>
</feature>
<dbReference type="PANTHER" id="PTHR43205">
    <property type="entry name" value="PROSTAGLANDIN REDUCTASE"/>
    <property type="match status" value="1"/>
</dbReference>
<dbReference type="InterPro" id="IPR013149">
    <property type="entry name" value="ADH-like_C"/>
</dbReference>
<dbReference type="InterPro" id="IPR020843">
    <property type="entry name" value="ER"/>
</dbReference>
<dbReference type="SUPFAM" id="SSF50129">
    <property type="entry name" value="GroES-like"/>
    <property type="match status" value="1"/>
</dbReference>
<dbReference type="Pfam" id="PF16884">
    <property type="entry name" value="ADH_N_2"/>
    <property type="match status" value="1"/>
</dbReference>
<dbReference type="PANTHER" id="PTHR43205:SF7">
    <property type="entry name" value="PROSTAGLANDIN REDUCTASE 1"/>
    <property type="match status" value="1"/>
</dbReference>
<dbReference type="SUPFAM" id="SSF51735">
    <property type="entry name" value="NAD(P)-binding Rossmann-fold domains"/>
    <property type="match status" value="1"/>
</dbReference>
<dbReference type="Proteomes" id="UP001345827">
    <property type="component" value="Unassembled WGS sequence"/>
</dbReference>
<accession>A0AAV9PXV8</accession>
<dbReference type="EMBL" id="JAXLQG010000019">
    <property type="protein sequence ID" value="KAK5530458.1"/>
    <property type="molecule type" value="Genomic_DNA"/>
</dbReference>
<evidence type="ECO:0000313" key="4">
    <source>
        <dbReference type="Proteomes" id="UP001345827"/>
    </source>
</evidence>
<dbReference type="FunFam" id="3.40.50.720:FF:000121">
    <property type="entry name" value="Prostaglandin reductase 2"/>
    <property type="match status" value="1"/>
</dbReference>
<dbReference type="SMART" id="SM00829">
    <property type="entry name" value="PKS_ER"/>
    <property type="match status" value="1"/>
</dbReference>
<comment type="caution">
    <text evidence="3">The sequence shown here is derived from an EMBL/GenBank/DDBJ whole genome shotgun (WGS) entry which is preliminary data.</text>
</comment>
<dbReference type="Gene3D" id="3.90.180.10">
    <property type="entry name" value="Medium-chain alcohol dehydrogenases, catalytic domain"/>
    <property type="match status" value="1"/>
</dbReference>
<reference evidence="3 4" key="1">
    <citation type="submission" date="2023-06" db="EMBL/GenBank/DDBJ databases">
        <title>Black Yeasts Isolated from many extreme environments.</title>
        <authorList>
            <person name="Coleine C."/>
            <person name="Stajich J.E."/>
            <person name="Selbmann L."/>
        </authorList>
    </citation>
    <scope>NUCLEOTIDE SEQUENCE [LARGE SCALE GENOMIC DNA]</scope>
    <source>
        <strain evidence="3 4">CCFEE 5887</strain>
    </source>
</reference>
<gene>
    <name evidence="3" type="ORF">LTR25_009036</name>
</gene>
<organism evidence="3 4">
    <name type="scientific">Vermiconidia calcicola</name>
    <dbReference type="NCBI Taxonomy" id="1690605"/>
    <lineage>
        <taxon>Eukaryota</taxon>
        <taxon>Fungi</taxon>
        <taxon>Dikarya</taxon>
        <taxon>Ascomycota</taxon>
        <taxon>Pezizomycotina</taxon>
        <taxon>Dothideomycetes</taxon>
        <taxon>Dothideomycetidae</taxon>
        <taxon>Mycosphaerellales</taxon>
        <taxon>Extremaceae</taxon>
        <taxon>Vermiconidia</taxon>
    </lineage>
</organism>